<dbReference type="Proteomes" id="UP001159363">
    <property type="component" value="Chromosome 14"/>
</dbReference>
<feature type="compositionally biased region" description="Basic and acidic residues" evidence="1">
    <location>
        <begin position="313"/>
        <end position="323"/>
    </location>
</feature>
<feature type="region of interest" description="Disordered" evidence="1">
    <location>
        <begin position="17"/>
        <end position="41"/>
    </location>
</feature>
<gene>
    <name evidence="2" type="ORF">PR048_031729</name>
</gene>
<feature type="region of interest" description="Disordered" evidence="1">
    <location>
        <begin position="311"/>
        <end position="332"/>
    </location>
</feature>
<sequence length="601" mass="66364">MMPLGVSWTALHPLQAGFSTRPKPSRRRSGDHYPFSLPVPSSGEGAPTGCWDTLHTHGPVPGFQRLAVDKELSPKNLYRPRSSLLLPILEFRGSTTIFGAKSILTPGWREDSQVSRPAEEPQVDSFFVDLQEVGDKGVGVSPSKRQASSQPLWTLSTPTLKTSNKAPLAMHFYGVPHGDYWRTLTGAKGTLHFLLPSLVGGLVKRRRTATPTLLHQVMSSYRCLSSLSLLQQGLFDSCTPLTPSVIDPNYTYPLHRGLLLFQCENHLLGRIIYNSDMLRFSHASESKSGGNWRRLRKPANQRYRPARFPHAKVRSDPAGDRTRFALSGGEQSNRSTITAPCSSGIIGSWHKITQFVYHGLDEAVSFKAVVNACDMTLYRRNDSFSSAPARPQANGLVGSPLMASVAGRQFKEIDVIVPLLVKRHMLQHHPAAEVEVDFEKSQKAARISRKPVGFNVLLPARTLERTKSLRVEERGMSLLWLSVNNHTSIRLDSFSDNAFVNHKGTARVLTLLTERGRAVVTHWTRIRQDPGLKPCPAILISVFHGSPKSPQVNAVTGPKQSPWQIPSPNPLPCATCTVSNDLAVDETLSPITYLPTNLDVT</sequence>
<proteinExistence type="predicted"/>
<protein>
    <submittedName>
        <fullName evidence="2">Uncharacterized protein</fullName>
    </submittedName>
</protein>
<evidence type="ECO:0000313" key="2">
    <source>
        <dbReference type="EMBL" id="KAJ8867920.1"/>
    </source>
</evidence>
<keyword evidence="3" id="KW-1185">Reference proteome</keyword>
<evidence type="ECO:0000313" key="3">
    <source>
        <dbReference type="Proteomes" id="UP001159363"/>
    </source>
</evidence>
<dbReference type="EMBL" id="JARBHB010000015">
    <property type="protein sequence ID" value="KAJ8867920.1"/>
    <property type="molecule type" value="Genomic_DNA"/>
</dbReference>
<organism evidence="2 3">
    <name type="scientific">Dryococelus australis</name>
    <dbReference type="NCBI Taxonomy" id="614101"/>
    <lineage>
        <taxon>Eukaryota</taxon>
        <taxon>Metazoa</taxon>
        <taxon>Ecdysozoa</taxon>
        <taxon>Arthropoda</taxon>
        <taxon>Hexapoda</taxon>
        <taxon>Insecta</taxon>
        <taxon>Pterygota</taxon>
        <taxon>Neoptera</taxon>
        <taxon>Polyneoptera</taxon>
        <taxon>Phasmatodea</taxon>
        <taxon>Verophasmatodea</taxon>
        <taxon>Anareolatae</taxon>
        <taxon>Phasmatidae</taxon>
        <taxon>Eurycanthinae</taxon>
        <taxon>Dryococelus</taxon>
    </lineage>
</organism>
<accession>A0ABQ9G639</accession>
<reference evidence="2 3" key="1">
    <citation type="submission" date="2023-02" db="EMBL/GenBank/DDBJ databases">
        <title>LHISI_Scaffold_Assembly.</title>
        <authorList>
            <person name="Stuart O.P."/>
            <person name="Cleave R."/>
            <person name="Magrath M.J.L."/>
            <person name="Mikheyev A.S."/>
        </authorList>
    </citation>
    <scope>NUCLEOTIDE SEQUENCE [LARGE SCALE GENOMIC DNA]</scope>
    <source>
        <strain evidence="2">Daus_M_001</strain>
        <tissue evidence="2">Leg muscle</tissue>
    </source>
</reference>
<name>A0ABQ9G639_9NEOP</name>
<comment type="caution">
    <text evidence="2">The sequence shown here is derived from an EMBL/GenBank/DDBJ whole genome shotgun (WGS) entry which is preliminary data.</text>
</comment>
<evidence type="ECO:0000256" key="1">
    <source>
        <dbReference type="SAM" id="MobiDB-lite"/>
    </source>
</evidence>